<organism evidence="2 3">
    <name type="scientific">Colletotrichum liriopes</name>
    <dbReference type="NCBI Taxonomy" id="708192"/>
    <lineage>
        <taxon>Eukaryota</taxon>
        <taxon>Fungi</taxon>
        <taxon>Dikarya</taxon>
        <taxon>Ascomycota</taxon>
        <taxon>Pezizomycotina</taxon>
        <taxon>Sordariomycetes</taxon>
        <taxon>Hypocreomycetidae</taxon>
        <taxon>Glomerellales</taxon>
        <taxon>Glomerellaceae</taxon>
        <taxon>Colletotrichum</taxon>
        <taxon>Colletotrichum spaethianum species complex</taxon>
    </lineage>
</organism>
<accession>A0AA37GWY7</accession>
<feature type="region of interest" description="Disordered" evidence="1">
    <location>
        <begin position="925"/>
        <end position="956"/>
    </location>
</feature>
<reference evidence="2 3" key="1">
    <citation type="submission" date="2021-07" db="EMBL/GenBank/DDBJ databases">
        <title>Genome data of Colletotrichum spaethianum.</title>
        <authorList>
            <person name="Utami Y.D."/>
            <person name="Hiruma K."/>
        </authorList>
    </citation>
    <scope>NUCLEOTIDE SEQUENCE [LARGE SCALE GENOMIC DNA]</scope>
    <source>
        <strain evidence="2 3">MAFF 242679</strain>
    </source>
</reference>
<sequence length="956" mass="94014">MCTCKHVFVHEVEASLDAEEDLRKGIADKGQVDDGGQSVEGRVVGGNPSSLVDGRQHGAAVEVHSAPGRRLLEAVGVEELVPGPRREGRVVGAVGGVRREARVALLEAGVAEALAVPRRLLGGPGAVVVAVVVPRLLEALGDVLAGVLDELGDDLHEAEDGGQVGHGDGAVVGGVRGRGSQGAVGEVVEAGPGDEAVLELGDAVGRVGELGAGLFPAGAAALPLEKPGGGEGGPVGAEADGDGRVGGRDPAVGADLAVGVEDAVRLVRVEDLFDELAGALVAPGHEVKDLSVLGRGDAGLLGAVAPVLDAVAGAETLEVAEVVDVDLAGVADLRLGEPVDVLAAGAEEVVPEEQVGGELRVVPGVAANVVAPLVTVRVVGVDEVAVVPEAVPLALLHLALVELEEEVEVLLDVGLDARGGLGGRRPVVAEGLGPGEVLGLAVEDGGVVGVLGQVGEEGAVGGRLEAVEEDLVGAGDAVGVVEAGFVVLVRDLEGVELLGVGVLAEAVVVGAEVEGRRRGAVDPDGDLALVRGGVGDVDAGGVALPEVAQADGETSLGGTAEVGKPAGASATGDVNPALPGLGALLQGEAVGGQLGQAEVAPGRNPVESGGDSLVPSRRVGQLGALELVVADRGAGISAEAGDALHGLAEETSVDAGDSDVAVVLLLSLERDLEADAEAGDEVLLGLAVVDDGVHDADGLGVVVQVEAQDEGEPVGMAALALHGVLAADGDESAGGVVLADSDLLDVALEVEVSDAGLALQLGLVLDSGLGVEHELSVLADGLARGGLDLADDRVAGLGEGNGKLAGVDADGVRRVGHGQAAGLLPSRTGEASRRVGRRRGADGVFVEDGVGLGDRVAGPLDGPVGPVGCHPRLQRAAAGDGELGRVGIVLAAGPGQAKGRAGVVRGRAAEPLDGGAVTAGAVVEALGAAGPQEAGEGDEANNDSRHPENERRTNEP</sequence>
<dbReference type="AlphaFoldDB" id="A0AA37GWY7"/>
<dbReference type="EMBL" id="BPPX01000027">
    <property type="protein sequence ID" value="GJC87608.1"/>
    <property type="molecule type" value="Genomic_DNA"/>
</dbReference>
<gene>
    <name evidence="2" type="ORF">ColLi_10446</name>
</gene>
<feature type="region of interest" description="Disordered" evidence="1">
    <location>
        <begin position="550"/>
        <end position="573"/>
    </location>
</feature>
<evidence type="ECO:0000313" key="2">
    <source>
        <dbReference type="EMBL" id="GJC87608.1"/>
    </source>
</evidence>
<name>A0AA37GWY7_9PEZI</name>
<keyword evidence="3" id="KW-1185">Reference proteome</keyword>
<evidence type="ECO:0000313" key="3">
    <source>
        <dbReference type="Proteomes" id="UP001055172"/>
    </source>
</evidence>
<protein>
    <submittedName>
        <fullName evidence="2">Uncharacterized protein</fullName>
    </submittedName>
</protein>
<comment type="caution">
    <text evidence="2">The sequence shown here is derived from an EMBL/GenBank/DDBJ whole genome shotgun (WGS) entry which is preliminary data.</text>
</comment>
<dbReference type="Proteomes" id="UP001055172">
    <property type="component" value="Unassembled WGS sequence"/>
</dbReference>
<proteinExistence type="predicted"/>
<feature type="compositionally biased region" description="Basic and acidic residues" evidence="1">
    <location>
        <begin position="942"/>
        <end position="956"/>
    </location>
</feature>
<evidence type="ECO:0000256" key="1">
    <source>
        <dbReference type="SAM" id="MobiDB-lite"/>
    </source>
</evidence>